<organism evidence="1 2">
    <name type="scientific">Melastoma candidum</name>
    <dbReference type="NCBI Taxonomy" id="119954"/>
    <lineage>
        <taxon>Eukaryota</taxon>
        <taxon>Viridiplantae</taxon>
        <taxon>Streptophyta</taxon>
        <taxon>Embryophyta</taxon>
        <taxon>Tracheophyta</taxon>
        <taxon>Spermatophyta</taxon>
        <taxon>Magnoliopsida</taxon>
        <taxon>eudicotyledons</taxon>
        <taxon>Gunneridae</taxon>
        <taxon>Pentapetalae</taxon>
        <taxon>rosids</taxon>
        <taxon>malvids</taxon>
        <taxon>Myrtales</taxon>
        <taxon>Melastomataceae</taxon>
        <taxon>Melastomatoideae</taxon>
        <taxon>Melastomateae</taxon>
        <taxon>Melastoma</taxon>
    </lineage>
</organism>
<accession>A0ACB9RG93</accession>
<evidence type="ECO:0000313" key="2">
    <source>
        <dbReference type="Proteomes" id="UP001057402"/>
    </source>
</evidence>
<proteinExistence type="predicted"/>
<sequence>MTGAGNHKPSRCQKRDRSWRCKEMALDGKALCQKHHLSYQIRREGLRSSRKAKTRGDSPTLAEVSVPGDRPSREGGGVFSEDAGLFTHACDGNGAGTVSKCGIGDVVAVLGLGYGNVAGDREDGGVCGGTGGGTGGLPGERALLQRGLGGEASGDGSAGFTPKRGRPFGSKDKRPRKRRSRRSLEVVHNDSAGRAGTENVDKAGAIAPIKRGRPRGSKYRKWVDVEAVVEGTSGEVAGTTSEGDGRITEELNNKAGCDIRSEGEKRGKDGGTKPVTRKKPVPLHEVAGSYGEEGDRNGGSSLDLKKKRGRPLGSKNRNKKNPSDVNVGFEGEKNPENGGSELVPQEKIGCPLGSTDLKRRNVNNATVGRVGEENCKSGVFDLVLKKRMGRPLGSKNQKLKNSGSEPSKPVHAEPDDGLSADMSNISKEMLEHLVGSENLNQESRGDKAEGESEGIACIPVFPTNLSNAKNNKNEGSELTNKGKLSFQSRSKSWKQKSYGGDNEGIMKEKGRCSSPSKARMRKGAKKGKAGRKSHALAHTSDSRGKATVVCALEGKEGYLRVKADKGIGKVPTLCKNHGNPSSLADRTQRKVSEMVWNKVRLRRKMGNRKRGRGKGPKSVPSVRIETLNRESTDLLDIEQGNVQRQEEERNLLCHQCLRNDKMEMVACSQCKRRCYCYECIAKWYPQKTKDDVMIACPFCRGNCNCRKCLRKDSVPEGVETGAEKAKKLKKLFYLLDKTAPFLRYLREEEEYELDVESQICGSCIMDEEIPKTELEDDDRVYCDKCNTSIVNLYRSCSSCSYDLCLTCCQELRRISTVNGNDGSNSQQSIIRGQEALVSITKDPHDDWRAEVNGCIRCPSKEQGGCGIEILGLRRIFDANFTAELNNSVERMTRHYKCSESDLSDECAWCCFVSSLGYGLCERRRTANRVDSYDNFLYCPDATQMRDDGYKHFQLHWMKGEPIVVRNLLENSSGLSWEPMVMWRAFFGARRTLKEESFVFKAVDCLDWCEVEVNIFQFFKGYLEGRKHKNGWPEMLKLKDWPPLNSFQECLPRHGAEFVAMLPYKDYTDPKSGLLNLATKLPPFVKPDLGPKTYIAYGFPRELGHGDSVTKLHCDIADAVNVLTHTAEVNIPEWQHKAISILRQRCEAEDADVVDIETQKNLNRGANESLILPGNDQSKDKHSEDAGIHGNGARIQVPITSRKEPSKQRLEPPMCCATRSSRRKFDKTEGELVLRESQKQSELVIEDLTVSELPDLNETNIASGCSPGLGAEVVIQDLSMSALERDAELVTKDSSTDSSNGCAVWDIFRRQDVPKLIDYLHKHKREFRDFNDLPVEKVIHPIHDQIFYLTEKHKKRLKEEYDVEPWTIEQHLGEAIFIPAGCPHQVRNRQSCIKVAMDFVSPENLQECMRLTEEFRKLPKYHGSREDKLEVKKMVVYAASFAVREARLLFSEIAGDHFSSL</sequence>
<comment type="caution">
    <text evidence="1">The sequence shown here is derived from an EMBL/GenBank/DDBJ whole genome shotgun (WGS) entry which is preliminary data.</text>
</comment>
<reference evidence="2" key="1">
    <citation type="journal article" date="2023" name="Front. Plant Sci.">
        <title>Chromosomal-level genome assembly of Melastoma candidum provides insights into trichome evolution.</title>
        <authorList>
            <person name="Zhong Y."/>
            <person name="Wu W."/>
            <person name="Sun C."/>
            <person name="Zou P."/>
            <person name="Liu Y."/>
            <person name="Dai S."/>
            <person name="Zhou R."/>
        </authorList>
    </citation>
    <scope>NUCLEOTIDE SEQUENCE [LARGE SCALE GENOMIC DNA]</scope>
</reference>
<gene>
    <name evidence="1" type="ORF">MLD38_015701</name>
</gene>
<name>A0ACB9RG93_9MYRT</name>
<evidence type="ECO:0000313" key="1">
    <source>
        <dbReference type="EMBL" id="KAI4378181.1"/>
    </source>
</evidence>
<keyword evidence="2" id="KW-1185">Reference proteome</keyword>
<dbReference type="Proteomes" id="UP001057402">
    <property type="component" value="Chromosome 4"/>
</dbReference>
<protein>
    <submittedName>
        <fullName evidence="1">Uncharacterized protein</fullName>
    </submittedName>
</protein>
<dbReference type="EMBL" id="CM042883">
    <property type="protein sequence ID" value="KAI4378181.1"/>
    <property type="molecule type" value="Genomic_DNA"/>
</dbReference>